<keyword evidence="2" id="KW-1185">Reference proteome</keyword>
<sequence>MNVNNLTRPLFLRLAKLSMPSQLLPFSSQPFHSLHSFFFFFSFVCTDLFRQRHFRSAHIKDMMKSDRALFAIAI</sequence>
<dbReference type="EMBL" id="LRGB01002009">
    <property type="protein sequence ID" value="KZS09675.1"/>
    <property type="molecule type" value="Genomic_DNA"/>
</dbReference>
<proteinExistence type="predicted"/>
<organism evidence="1 2">
    <name type="scientific">Daphnia magna</name>
    <dbReference type="NCBI Taxonomy" id="35525"/>
    <lineage>
        <taxon>Eukaryota</taxon>
        <taxon>Metazoa</taxon>
        <taxon>Ecdysozoa</taxon>
        <taxon>Arthropoda</taxon>
        <taxon>Crustacea</taxon>
        <taxon>Branchiopoda</taxon>
        <taxon>Diplostraca</taxon>
        <taxon>Cladocera</taxon>
        <taxon>Anomopoda</taxon>
        <taxon>Daphniidae</taxon>
        <taxon>Daphnia</taxon>
    </lineage>
</organism>
<accession>A0A164SIY3</accession>
<comment type="caution">
    <text evidence="1">The sequence shown here is derived from an EMBL/GenBank/DDBJ whole genome shotgun (WGS) entry which is preliminary data.</text>
</comment>
<reference evidence="1 2" key="1">
    <citation type="submission" date="2016-03" db="EMBL/GenBank/DDBJ databases">
        <title>EvidentialGene: Evidence-directed Construction of Genes on Genomes.</title>
        <authorList>
            <person name="Gilbert D.G."/>
            <person name="Choi J.-H."/>
            <person name="Mockaitis K."/>
            <person name="Colbourne J."/>
            <person name="Pfrender M."/>
        </authorList>
    </citation>
    <scope>NUCLEOTIDE SEQUENCE [LARGE SCALE GENOMIC DNA]</scope>
    <source>
        <strain evidence="1 2">Xinb3</strain>
        <tissue evidence="1">Complete organism</tissue>
    </source>
</reference>
<protein>
    <submittedName>
        <fullName evidence="1">Uncharacterized protein</fullName>
    </submittedName>
</protein>
<dbReference type="AlphaFoldDB" id="A0A164SIY3"/>
<evidence type="ECO:0000313" key="1">
    <source>
        <dbReference type="EMBL" id="KZS09675.1"/>
    </source>
</evidence>
<name>A0A164SIY3_9CRUS</name>
<dbReference type="Proteomes" id="UP000076858">
    <property type="component" value="Unassembled WGS sequence"/>
</dbReference>
<gene>
    <name evidence="1" type="ORF">APZ42_026042</name>
</gene>
<evidence type="ECO:0000313" key="2">
    <source>
        <dbReference type="Proteomes" id="UP000076858"/>
    </source>
</evidence>